<dbReference type="InterPro" id="IPR036188">
    <property type="entry name" value="FAD/NAD-bd_sf"/>
</dbReference>
<name>A0ABR3QUS0_9PLEO</name>
<dbReference type="SUPFAM" id="SSF54373">
    <property type="entry name" value="FAD-linked reductases, C-terminal domain"/>
    <property type="match status" value="2"/>
</dbReference>
<evidence type="ECO:0000256" key="1">
    <source>
        <dbReference type="ARBA" id="ARBA00007801"/>
    </source>
</evidence>
<protein>
    <recommendedName>
        <fullName evidence="9">Phenol 2-monooxygenase</fullName>
    </recommendedName>
</protein>
<dbReference type="Proteomes" id="UP001521785">
    <property type="component" value="Unassembled WGS sequence"/>
</dbReference>
<feature type="domain" description="Phenol hydroxylase-like C-terminal dimerisation" evidence="6">
    <location>
        <begin position="492"/>
        <end position="668"/>
    </location>
</feature>
<gene>
    <name evidence="7" type="ORF">SLS60_009605</name>
</gene>
<evidence type="ECO:0000313" key="7">
    <source>
        <dbReference type="EMBL" id="KAL1595915.1"/>
    </source>
</evidence>
<dbReference type="EMBL" id="JAKJXO020000015">
    <property type="protein sequence ID" value="KAL1595915.1"/>
    <property type="molecule type" value="Genomic_DNA"/>
</dbReference>
<organism evidence="7 8">
    <name type="scientific">Paraconiothyrium brasiliense</name>
    <dbReference type="NCBI Taxonomy" id="300254"/>
    <lineage>
        <taxon>Eukaryota</taxon>
        <taxon>Fungi</taxon>
        <taxon>Dikarya</taxon>
        <taxon>Ascomycota</taxon>
        <taxon>Pezizomycotina</taxon>
        <taxon>Dothideomycetes</taxon>
        <taxon>Pleosporomycetidae</taxon>
        <taxon>Pleosporales</taxon>
        <taxon>Massarineae</taxon>
        <taxon>Didymosphaeriaceae</taxon>
        <taxon>Paraconiothyrium</taxon>
    </lineage>
</organism>
<evidence type="ECO:0000256" key="3">
    <source>
        <dbReference type="ARBA" id="ARBA00022827"/>
    </source>
</evidence>
<dbReference type="Gene3D" id="3.40.30.20">
    <property type="match status" value="1"/>
</dbReference>
<dbReference type="PRINTS" id="PR00420">
    <property type="entry name" value="RNGMNOXGNASE"/>
</dbReference>
<evidence type="ECO:0000256" key="2">
    <source>
        <dbReference type="ARBA" id="ARBA00022630"/>
    </source>
</evidence>
<dbReference type="Pfam" id="PF07976">
    <property type="entry name" value="Phe_hydrox_dim"/>
    <property type="match status" value="1"/>
</dbReference>
<dbReference type="InterPro" id="IPR038220">
    <property type="entry name" value="PHOX_C_sf"/>
</dbReference>
<dbReference type="InterPro" id="IPR036249">
    <property type="entry name" value="Thioredoxin-like_sf"/>
</dbReference>
<keyword evidence="4" id="KW-0560">Oxidoreductase</keyword>
<comment type="similarity">
    <text evidence="1">Belongs to the PheA/TfdB FAD monooxygenase family.</text>
</comment>
<dbReference type="PANTHER" id="PTHR43004:SF15">
    <property type="entry name" value="MONOOXYGENASE, PUTATIVE (AFU_ORTHOLOGUE AFUA_6G03030)-RELATED"/>
    <property type="match status" value="1"/>
</dbReference>
<dbReference type="Gene3D" id="3.50.50.60">
    <property type="entry name" value="FAD/NAD(P)-binding domain"/>
    <property type="match status" value="1"/>
</dbReference>
<evidence type="ECO:0000256" key="4">
    <source>
        <dbReference type="ARBA" id="ARBA00023002"/>
    </source>
</evidence>
<reference evidence="7 8" key="1">
    <citation type="submission" date="2024-02" db="EMBL/GenBank/DDBJ databases">
        <title>De novo assembly and annotation of 12 fungi associated with fruit tree decline syndrome in Ontario, Canada.</title>
        <authorList>
            <person name="Sulman M."/>
            <person name="Ellouze W."/>
            <person name="Ilyukhin E."/>
        </authorList>
    </citation>
    <scope>NUCLEOTIDE SEQUENCE [LARGE SCALE GENOMIC DNA]</scope>
    <source>
        <strain evidence="7 8">M42-189</strain>
    </source>
</reference>
<comment type="caution">
    <text evidence="7">The sequence shown here is derived from an EMBL/GenBank/DDBJ whole genome shotgun (WGS) entry which is preliminary data.</text>
</comment>
<sequence length="670" mass="74157">MGYINPKYITPLPRLTTPPPCYDRSTLTGDHYEVVVIGAGPTGLLLSVLLTRYNITSLLTIDAKSGPVTAGHADGFNARTMEILASLGLHHELLDLDSCIANVCFWGPDKEGAEGIVRTGVAPTRKRTSRFPFTATVSQAHVERVFTNDLKNRGNPVRYGWRFLEFKLCEEKEHRDFPVEIKIQSTNDEADIKTVYAKYLIGADGAHSNVRAGMGIPMEGSGTDDIWGVVDTVAKTNFPDKRRACPIVSENGSLLWIPRERISPAEQLTRIYVRLDTTASDGSAAADQTVASASATASKHYTRYAAETFAEENAAMMTNSDSHTNSRSTAKAFRLKATLDDVLSRIPPALYPYSFEPGYIDWWASYQVGQRMAPSYTFPASILSTTRVLIAGDACHTHSPKAGQGMNFGIADAQNLAWKLVYSIHGLVTDPNALIKSYEDERLQAARTLLEFDKKWSRLFSGALSPQEAGLRPEEFMRLMTVNQNFVSGHGIQYPPSYLVKQKKDEDREHMDDILRPGRVLCSTSLIRFDDGSAIDSQDAMYANGKFRVVALIPESTGLSPEDKAWWPALETLLTNLQTDILQSVVETIIIHPWPALNHDIEWTHFPAIAREVSERNVYGEAEDPRVYGVWGIERGAGALAVVRPDGYVGAHFGWGEMDAVRMYFKGVIG</sequence>
<keyword evidence="8" id="KW-1185">Reference proteome</keyword>
<evidence type="ECO:0000259" key="5">
    <source>
        <dbReference type="Pfam" id="PF01494"/>
    </source>
</evidence>
<dbReference type="Gene3D" id="3.30.9.10">
    <property type="entry name" value="D-Amino Acid Oxidase, subunit A, domain 2"/>
    <property type="match status" value="1"/>
</dbReference>
<dbReference type="InterPro" id="IPR012941">
    <property type="entry name" value="Phe_hydrox_C_dim_dom"/>
</dbReference>
<accession>A0ABR3QUS0</accession>
<keyword evidence="2" id="KW-0285">Flavoprotein</keyword>
<dbReference type="Pfam" id="PF01494">
    <property type="entry name" value="FAD_binding_3"/>
    <property type="match status" value="1"/>
</dbReference>
<proteinExistence type="inferred from homology"/>
<keyword evidence="3" id="KW-0274">FAD</keyword>
<evidence type="ECO:0000313" key="8">
    <source>
        <dbReference type="Proteomes" id="UP001521785"/>
    </source>
</evidence>
<dbReference type="InterPro" id="IPR002938">
    <property type="entry name" value="FAD-bd"/>
</dbReference>
<feature type="domain" description="FAD-binding" evidence="5">
    <location>
        <begin position="32"/>
        <end position="452"/>
    </location>
</feature>
<dbReference type="SUPFAM" id="SSF52833">
    <property type="entry name" value="Thioredoxin-like"/>
    <property type="match status" value="1"/>
</dbReference>
<dbReference type="InterPro" id="IPR050641">
    <property type="entry name" value="RIFMO-like"/>
</dbReference>
<evidence type="ECO:0008006" key="9">
    <source>
        <dbReference type="Google" id="ProtNLM"/>
    </source>
</evidence>
<dbReference type="PANTHER" id="PTHR43004">
    <property type="entry name" value="TRK SYSTEM POTASSIUM UPTAKE PROTEIN"/>
    <property type="match status" value="1"/>
</dbReference>
<evidence type="ECO:0000259" key="6">
    <source>
        <dbReference type="Pfam" id="PF07976"/>
    </source>
</evidence>
<dbReference type="SUPFAM" id="SSF51905">
    <property type="entry name" value="FAD/NAD(P)-binding domain"/>
    <property type="match status" value="1"/>
</dbReference>